<dbReference type="Gene3D" id="1.10.287.3030">
    <property type="match status" value="1"/>
</dbReference>
<dbReference type="Pfam" id="PF14156">
    <property type="entry name" value="AbbA_antirepres"/>
    <property type="match status" value="1"/>
</dbReference>
<keyword evidence="2" id="KW-1185">Reference proteome</keyword>
<reference evidence="1 2" key="1">
    <citation type="submission" date="2020-07" db="EMBL/GenBank/DDBJ databases">
        <title>Genomic Encyclopedia of Type Strains, Phase IV (KMG-IV): sequencing the most valuable type-strain genomes for metagenomic binning, comparative biology and taxonomic classification.</title>
        <authorList>
            <person name="Goeker M."/>
        </authorList>
    </citation>
    <scope>NUCLEOTIDE SEQUENCE [LARGE SCALE GENOMIC DNA]</scope>
    <source>
        <strain evidence="1 2">DSM 15730</strain>
    </source>
</reference>
<dbReference type="RefSeq" id="WP_181555094.1">
    <property type="nucleotide sequence ID" value="NZ_JACDUT010000002.1"/>
</dbReference>
<dbReference type="InterPro" id="IPR025446">
    <property type="entry name" value="Antirep_AbbA"/>
</dbReference>
<comment type="caution">
    <text evidence="1">The sequence shown here is derived from an EMBL/GenBank/DDBJ whole genome shotgun (WGS) entry which is preliminary data.</text>
</comment>
<organism evidence="1 2">
    <name type="scientific">Thermaerobacillus caldiproteolyticus</name>
    <dbReference type="NCBI Taxonomy" id="247480"/>
    <lineage>
        <taxon>Bacteria</taxon>
        <taxon>Bacillati</taxon>
        <taxon>Bacillota</taxon>
        <taxon>Bacilli</taxon>
        <taxon>Bacillales</taxon>
        <taxon>Anoxybacillaceae</taxon>
        <taxon>Thermaerobacillus</taxon>
    </lineage>
</organism>
<dbReference type="EMBL" id="JACDUT010000002">
    <property type="protein sequence ID" value="MBA2874169.1"/>
    <property type="molecule type" value="Genomic_DNA"/>
</dbReference>
<evidence type="ECO:0000313" key="2">
    <source>
        <dbReference type="Proteomes" id="UP000523087"/>
    </source>
</evidence>
<sequence>MDKQLLEQLTPEEQKLLLDVLFTQHYALELISCELADIENGNKQVEEERYKQLMHLYYRIREETM</sequence>
<evidence type="ECO:0008006" key="3">
    <source>
        <dbReference type="Google" id="ProtNLM"/>
    </source>
</evidence>
<evidence type="ECO:0000313" key="1">
    <source>
        <dbReference type="EMBL" id="MBA2874169.1"/>
    </source>
</evidence>
<accession>A0A7V9Z522</accession>
<protein>
    <recommendedName>
        <fullName evidence="3">Antirepressor AbbA</fullName>
    </recommendedName>
</protein>
<proteinExistence type="predicted"/>
<name>A0A7V9Z522_9BACL</name>
<gene>
    <name evidence="1" type="ORF">HNR31_000939</name>
</gene>
<dbReference type="AlphaFoldDB" id="A0A7V9Z522"/>
<dbReference type="Proteomes" id="UP000523087">
    <property type="component" value="Unassembled WGS sequence"/>
</dbReference>